<protein>
    <submittedName>
        <fullName evidence="1">Uncharacterized protein</fullName>
    </submittedName>
</protein>
<proteinExistence type="predicted"/>
<evidence type="ECO:0000313" key="2">
    <source>
        <dbReference type="Proteomes" id="UP001196413"/>
    </source>
</evidence>
<organism evidence="1 2">
    <name type="scientific">Parelaphostrongylus tenuis</name>
    <name type="common">Meningeal worm</name>
    <dbReference type="NCBI Taxonomy" id="148309"/>
    <lineage>
        <taxon>Eukaryota</taxon>
        <taxon>Metazoa</taxon>
        <taxon>Ecdysozoa</taxon>
        <taxon>Nematoda</taxon>
        <taxon>Chromadorea</taxon>
        <taxon>Rhabditida</taxon>
        <taxon>Rhabditina</taxon>
        <taxon>Rhabditomorpha</taxon>
        <taxon>Strongyloidea</taxon>
        <taxon>Metastrongylidae</taxon>
        <taxon>Parelaphostrongylus</taxon>
    </lineage>
</organism>
<reference evidence="1" key="1">
    <citation type="submission" date="2021-06" db="EMBL/GenBank/DDBJ databases">
        <title>Parelaphostrongylus tenuis whole genome reference sequence.</title>
        <authorList>
            <person name="Garwood T.J."/>
            <person name="Larsen P.A."/>
            <person name="Fountain-Jones N.M."/>
            <person name="Garbe J.R."/>
            <person name="Macchietto M.G."/>
            <person name="Kania S.A."/>
            <person name="Gerhold R.W."/>
            <person name="Richards J.E."/>
            <person name="Wolf T.M."/>
        </authorList>
    </citation>
    <scope>NUCLEOTIDE SEQUENCE</scope>
    <source>
        <strain evidence="1">MNPRO001-30</strain>
        <tissue evidence="1">Meninges</tissue>
    </source>
</reference>
<evidence type="ECO:0000313" key="1">
    <source>
        <dbReference type="EMBL" id="KAJ1372147.1"/>
    </source>
</evidence>
<dbReference type="AlphaFoldDB" id="A0AAD5R9C0"/>
<gene>
    <name evidence="1" type="ORF">KIN20_034226</name>
</gene>
<comment type="caution">
    <text evidence="1">The sequence shown here is derived from an EMBL/GenBank/DDBJ whole genome shotgun (WGS) entry which is preliminary data.</text>
</comment>
<name>A0AAD5R9C0_PARTN</name>
<accession>A0AAD5R9C0</accession>
<keyword evidence="2" id="KW-1185">Reference proteome</keyword>
<dbReference type="EMBL" id="JAHQIW010007098">
    <property type="protein sequence ID" value="KAJ1372147.1"/>
    <property type="molecule type" value="Genomic_DNA"/>
</dbReference>
<sequence>MRQRLAPSLAIAFMSKVEAPVMDLRPLLYYHKYHHGELDKNDVAKSTGQSDQNAGVGSVWITLLLSDGQPTINWQAVWVASIHIAKTMSFINSYHCSPEEDDAQKYAE</sequence>
<dbReference type="Proteomes" id="UP001196413">
    <property type="component" value="Unassembled WGS sequence"/>
</dbReference>